<feature type="compositionally biased region" description="Polar residues" evidence="1">
    <location>
        <begin position="91"/>
        <end position="101"/>
    </location>
</feature>
<feature type="compositionally biased region" description="Gly residues" evidence="1">
    <location>
        <begin position="31"/>
        <end position="49"/>
    </location>
</feature>
<evidence type="ECO:0000313" key="2">
    <source>
        <dbReference type="EMBL" id="CAD1844986.1"/>
    </source>
</evidence>
<name>A0A6V7QQD9_ANACO</name>
<organism evidence="2">
    <name type="scientific">Ananas comosus var. bracteatus</name>
    <name type="common">red pineapple</name>
    <dbReference type="NCBI Taxonomy" id="296719"/>
    <lineage>
        <taxon>Eukaryota</taxon>
        <taxon>Viridiplantae</taxon>
        <taxon>Streptophyta</taxon>
        <taxon>Embryophyta</taxon>
        <taxon>Tracheophyta</taxon>
        <taxon>Spermatophyta</taxon>
        <taxon>Magnoliopsida</taxon>
        <taxon>Liliopsida</taxon>
        <taxon>Poales</taxon>
        <taxon>Bromeliaceae</taxon>
        <taxon>Bromelioideae</taxon>
        <taxon>Ananas</taxon>
    </lineage>
</organism>
<dbReference type="AlphaFoldDB" id="A0A6V7QQD9"/>
<feature type="compositionally biased region" description="Pro residues" evidence="1">
    <location>
        <begin position="145"/>
        <end position="156"/>
    </location>
</feature>
<evidence type="ECO:0000256" key="1">
    <source>
        <dbReference type="SAM" id="MobiDB-lite"/>
    </source>
</evidence>
<accession>A0A6V7QQD9</accession>
<feature type="compositionally biased region" description="Low complexity" evidence="1">
    <location>
        <begin position="56"/>
        <end position="77"/>
    </location>
</feature>
<dbReference type="EMBL" id="LR862137">
    <property type="protein sequence ID" value="CAD1844986.1"/>
    <property type="molecule type" value="Genomic_DNA"/>
</dbReference>
<feature type="compositionally biased region" description="Low complexity" evidence="1">
    <location>
        <begin position="157"/>
        <end position="174"/>
    </location>
</feature>
<feature type="region of interest" description="Disordered" evidence="1">
    <location>
        <begin position="1"/>
        <end position="193"/>
    </location>
</feature>
<reference evidence="2" key="1">
    <citation type="submission" date="2020-07" db="EMBL/GenBank/DDBJ databases">
        <authorList>
            <person name="Lin J."/>
        </authorList>
    </citation>
    <scope>NUCLEOTIDE SEQUENCE</scope>
</reference>
<protein>
    <submittedName>
        <fullName evidence="2">Uncharacterized protein</fullName>
    </submittedName>
</protein>
<feature type="compositionally biased region" description="Polar residues" evidence="1">
    <location>
        <begin position="180"/>
        <end position="193"/>
    </location>
</feature>
<gene>
    <name evidence="2" type="ORF">CB5_LOCUS28197</name>
</gene>
<feature type="compositionally biased region" description="Low complexity" evidence="1">
    <location>
        <begin position="102"/>
        <end position="128"/>
    </location>
</feature>
<proteinExistence type="predicted"/>
<sequence>MSLNQSRAEKSEGFRKPGRSGGSSQHHRGFSGVGGGGKGGGGGGGGGGSAPPPPLSSNTYSATPSSSSSVPPALYSNRSLKKSGNGPGNQPRLNPTSTNIDGGSAIAHAAHGAVQNGAHAHAPTHAGPSDAPATAGAKPVDVPVPRNPPRPLPKAPPSQSAAGAPDSSSPSTPAKGDSSRAFTLQFGSISPGS</sequence>